<dbReference type="AlphaFoldDB" id="A0A8H4P2V4"/>
<feature type="compositionally biased region" description="Polar residues" evidence="1">
    <location>
        <begin position="248"/>
        <end position="261"/>
    </location>
</feature>
<evidence type="ECO:0000313" key="4">
    <source>
        <dbReference type="Proteomes" id="UP000605986"/>
    </source>
</evidence>
<dbReference type="EMBL" id="JAADJG010000138">
    <property type="protein sequence ID" value="KAF4454036.1"/>
    <property type="molecule type" value="Genomic_DNA"/>
</dbReference>
<protein>
    <submittedName>
        <fullName evidence="3">Uncharacterized protein</fullName>
    </submittedName>
</protein>
<dbReference type="Proteomes" id="UP000605986">
    <property type="component" value="Unassembled WGS sequence"/>
</dbReference>
<feature type="compositionally biased region" description="Low complexity" evidence="1">
    <location>
        <begin position="313"/>
        <end position="326"/>
    </location>
</feature>
<keyword evidence="2" id="KW-1133">Transmembrane helix</keyword>
<sequence>MAPLPTSVLETAITVPTSVSAVQLSVVLATPTAVLQNSTVAAGNTTSTVPQIFVPDLDGYFSLSILCFIGLCFFGIVLKDIYNKKRTGELDEEVESCGKVLYAIITLPCLVFSAYNVKWLWITFTNLFRKEENKIIMEKKNKDEEIVLNKRYDSVEVVARLGGGWPPKRPLATSKSDSPGDANTPYSDKDPEPGRLPRVAEVSVDPNHATHITTNLPLISGLPVVFEVPETVPAMVMDNAGFEPTPVHGSSSEAKKISSNPDIIIESGPSRHENALGIDNGEPSAQHDGGANSASHDQGPRSGFFSFIRGHHSGSASSGHSHGSHSYDYSHTGAGDHGGFDGCDGGDGGE</sequence>
<evidence type="ECO:0000256" key="1">
    <source>
        <dbReference type="SAM" id="MobiDB-lite"/>
    </source>
</evidence>
<gene>
    <name evidence="3" type="ORF">F53441_3420</name>
</gene>
<organism evidence="3 4">
    <name type="scientific">Fusarium austroafricanum</name>
    <dbReference type="NCBI Taxonomy" id="2364996"/>
    <lineage>
        <taxon>Eukaryota</taxon>
        <taxon>Fungi</taxon>
        <taxon>Dikarya</taxon>
        <taxon>Ascomycota</taxon>
        <taxon>Pezizomycotina</taxon>
        <taxon>Sordariomycetes</taxon>
        <taxon>Hypocreomycetidae</taxon>
        <taxon>Hypocreales</taxon>
        <taxon>Nectriaceae</taxon>
        <taxon>Fusarium</taxon>
        <taxon>Fusarium concolor species complex</taxon>
    </lineage>
</organism>
<keyword evidence="2" id="KW-0812">Transmembrane</keyword>
<feature type="region of interest" description="Disordered" evidence="1">
    <location>
        <begin position="168"/>
        <end position="197"/>
    </location>
</feature>
<evidence type="ECO:0000256" key="2">
    <source>
        <dbReference type="SAM" id="Phobius"/>
    </source>
</evidence>
<comment type="caution">
    <text evidence="3">The sequence shown here is derived from an EMBL/GenBank/DDBJ whole genome shotgun (WGS) entry which is preliminary data.</text>
</comment>
<feature type="transmembrane region" description="Helical" evidence="2">
    <location>
        <begin position="60"/>
        <end position="79"/>
    </location>
</feature>
<reference evidence="3" key="1">
    <citation type="submission" date="2020-01" db="EMBL/GenBank/DDBJ databases">
        <title>Identification and distribution of gene clusters putatively required for synthesis of sphingolipid metabolism inhibitors in phylogenetically diverse species of the filamentous fungus Fusarium.</title>
        <authorList>
            <person name="Kim H.-S."/>
            <person name="Busman M."/>
            <person name="Brown D.W."/>
            <person name="Divon H."/>
            <person name="Uhlig S."/>
            <person name="Proctor R.H."/>
        </authorList>
    </citation>
    <scope>NUCLEOTIDE SEQUENCE</scope>
    <source>
        <strain evidence="3">NRRL 53441</strain>
    </source>
</reference>
<keyword evidence="2" id="KW-0472">Membrane</keyword>
<feature type="region of interest" description="Disordered" evidence="1">
    <location>
        <begin position="243"/>
        <end position="329"/>
    </location>
</feature>
<evidence type="ECO:0000313" key="3">
    <source>
        <dbReference type="EMBL" id="KAF4454036.1"/>
    </source>
</evidence>
<name>A0A8H4P2V4_9HYPO</name>
<feature type="transmembrane region" description="Helical" evidence="2">
    <location>
        <begin position="100"/>
        <end position="121"/>
    </location>
</feature>
<accession>A0A8H4P2V4</accession>
<proteinExistence type="predicted"/>
<keyword evidence="4" id="KW-1185">Reference proteome</keyword>
<dbReference type="OrthoDB" id="5089074at2759"/>